<dbReference type="Pfam" id="PF01119">
    <property type="entry name" value="DNA_mis_repair"/>
    <property type="match status" value="1"/>
</dbReference>
<dbReference type="Gene3D" id="3.30.230.10">
    <property type="match status" value="1"/>
</dbReference>
<dbReference type="SUPFAM" id="SSF55874">
    <property type="entry name" value="ATPase domain of HSP90 chaperone/DNA topoisomerase II/histidine kinase"/>
    <property type="match status" value="1"/>
</dbReference>
<evidence type="ECO:0000256" key="4">
    <source>
        <dbReference type="HAMAP-Rule" id="MF_00149"/>
    </source>
</evidence>
<dbReference type="EMBL" id="LSRS01000005">
    <property type="protein sequence ID" value="KAF1084640.1"/>
    <property type="molecule type" value="Genomic_DNA"/>
</dbReference>
<dbReference type="Gene3D" id="3.30.565.10">
    <property type="entry name" value="Histidine kinase-like ATPase, C-terminal domain"/>
    <property type="match status" value="1"/>
</dbReference>
<sequence>MPKIILLNEDTACRIAAGEVIERPVSIVKELVENSLDADADLVNIAITNGGIGAIEVVDNGCGISQEDTPLAFHRHATSKIISSADLENIRTLGFRGEALPSIASVAHLTIKTRVPTNHEGFQMVIQGGQVLHNGPVGCPVGTMISVKDIFFNTPARRKHLKSKTTEGGLIADFVYKMALIKPQTKFIFNHNGREVFRSPGSGKLHDVLASVYDVRAAKMMLPITGEEAGVKIDGYISKPELSRSTRQHMTVAVNGRLVHSSAVNTALEQAYRGKLTVGRYPVAVILIWLPFKQVDVNVHPAKMEIKMENEEQVMRLVISAASRALRETNLIPCQSKLPAASEPYKLQFPINTKQYPITPKSKINDMVAANWNGKQTSTMVDIPAAPVLPIGLEGELSKGPDPNTGCDITPTHITEVENAFSQLAEMANDYRNNCAFPDLHVIGQLMNTYILTQTGDGFFVVDQHAAHERILFEKFLYTLNRSTPEVQYLLTPVNISLRLHEKELLKEYAANLQAVGFVFEDFGRDSLLLRGIPVDCSPRESEQLIADLVETIIEQGKPGEAENKHAVAALLACKAAIKAGDRLSMEAMQMLIARLARADEPYTCPHGRPTTVSFTRREIDAMFKRT</sequence>
<dbReference type="Gene3D" id="3.30.1540.20">
    <property type="entry name" value="MutL, C-terminal domain, dimerisation subdomain"/>
    <property type="match status" value="1"/>
</dbReference>
<dbReference type="CDD" id="cd16926">
    <property type="entry name" value="HATPase_MutL-MLH-PMS-like"/>
    <property type="match status" value="1"/>
</dbReference>
<dbReference type="OrthoDB" id="9763467at2"/>
<dbReference type="GO" id="GO:0032300">
    <property type="term" value="C:mismatch repair complex"/>
    <property type="evidence" value="ECO:0007669"/>
    <property type="project" value="InterPro"/>
</dbReference>
<proteinExistence type="inferred from homology"/>
<feature type="domain" description="MutL C-terminal dimerisation" evidence="5">
    <location>
        <begin position="442"/>
        <end position="584"/>
    </location>
</feature>
<dbReference type="SUPFAM" id="SSF54211">
    <property type="entry name" value="Ribosomal protein S5 domain 2-like"/>
    <property type="match status" value="1"/>
</dbReference>
<accession>A0A9D3AVV8</accession>
<name>A0A9D3AVV8_9FIRM</name>
<dbReference type="Pfam" id="PF13589">
    <property type="entry name" value="HATPase_c_3"/>
    <property type="match status" value="1"/>
</dbReference>
<dbReference type="GO" id="GO:0006298">
    <property type="term" value="P:mismatch repair"/>
    <property type="evidence" value="ECO:0007669"/>
    <property type="project" value="UniProtKB-UniRule"/>
</dbReference>
<dbReference type="CDD" id="cd00782">
    <property type="entry name" value="MutL_Trans"/>
    <property type="match status" value="1"/>
</dbReference>
<dbReference type="SUPFAM" id="SSF118116">
    <property type="entry name" value="DNA mismatch repair protein MutL"/>
    <property type="match status" value="1"/>
</dbReference>
<dbReference type="InterPro" id="IPR014762">
    <property type="entry name" value="DNA_mismatch_repair_CS"/>
</dbReference>
<dbReference type="Gene3D" id="3.30.1370.100">
    <property type="entry name" value="MutL, C-terminal domain, regulatory subdomain"/>
    <property type="match status" value="1"/>
</dbReference>
<dbReference type="InterPro" id="IPR020667">
    <property type="entry name" value="DNA_mismatch_repair_MutL"/>
</dbReference>
<dbReference type="PANTHER" id="PTHR10073:SF12">
    <property type="entry name" value="DNA MISMATCH REPAIR PROTEIN MLH1"/>
    <property type="match status" value="1"/>
</dbReference>
<evidence type="ECO:0000313" key="8">
    <source>
        <dbReference type="Proteomes" id="UP000798488"/>
    </source>
</evidence>
<dbReference type="NCBIfam" id="TIGR00585">
    <property type="entry name" value="mutl"/>
    <property type="match status" value="1"/>
</dbReference>
<evidence type="ECO:0000256" key="2">
    <source>
        <dbReference type="ARBA" id="ARBA00022763"/>
    </source>
</evidence>
<dbReference type="AlphaFoldDB" id="A0A9D3AVV8"/>
<dbReference type="GO" id="GO:0005524">
    <property type="term" value="F:ATP binding"/>
    <property type="evidence" value="ECO:0007669"/>
    <property type="project" value="InterPro"/>
</dbReference>
<dbReference type="PROSITE" id="PS00058">
    <property type="entry name" value="DNA_MISMATCH_REPAIR_1"/>
    <property type="match status" value="1"/>
</dbReference>
<dbReference type="InterPro" id="IPR038973">
    <property type="entry name" value="MutL/Mlh/Pms-like"/>
</dbReference>
<dbReference type="InterPro" id="IPR037198">
    <property type="entry name" value="MutL_C_sf"/>
</dbReference>
<dbReference type="Proteomes" id="UP000798488">
    <property type="component" value="Unassembled WGS sequence"/>
</dbReference>
<dbReference type="GO" id="GO:0016887">
    <property type="term" value="F:ATP hydrolysis activity"/>
    <property type="evidence" value="ECO:0007669"/>
    <property type="project" value="InterPro"/>
</dbReference>
<comment type="similarity">
    <text evidence="1 4">Belongs to the DNA mismatch repair MutL/HexB family.</text>
</comment>
<dbReference type="InterPro" id="IPR042120">
    <property type="entry name" value="MutL_C_dimsub"/>
</dbReference>
<dbReference type="HAMAP" id="MF_00149">
    <property type="entry name" value="DNA_mis_repair"/>
    <property type="match status" value="1"/>
</dbReference>
<dbReference type="SMART" id="SM01340">
    <property type="entry name" value="DNA_mis_repair"/>
    <property type="match status" value="1"/>
</dbReference>
<organism evidence="7 8">
    <name type="scientific">Sporotomaculum syntrophicum</name>
    <dbReference type="NCBI Taxonomy" id="182264"/>
    <lineage>
        <taxon>Bacteria</taxon>
        <taxon>Bacillati</taxon>
        <taxon>Bacillota</taxon>
        <taxon>Clostridia</taxon>
        <taxon>Eubacteriales</taxon>
        <taxon>Desulfallaceae</taxon>
        <taxon>Sporotomaculum</taxon>
    </lineage>
</organism>
<dbReference type="FunFam" id="3.30.565.10:FF:000003">
    <property type="entry name" value="DNA mismatch repair endonuclease MutL"/>
    <property type="match status" value="1"/>
</dbReference>
<protein>
    <recommendedName>
        <fullName evidence="4">DNA mismatch repair protein MutL</fullName>
    </recommendedName>
</protein>
<dbReference type="SMART" id="SM00853">
    <property type="entry name" value="MutL_C"/>
    <property type="match status" value="1"/>
</dbReference>
<evidence type="ECO:0000259" key="6">
    <source>
        <dbReference type="SMART" id="SM01340"/>
    </source>
</evidence>
<dbReference type="PANTHER" id="PTHR10073">
    <property type="entry name" value="DNA MISMATCH REPAIR PROTEIN MLH, PMS, MUTL"/>
    <property type="match status" value="1"/>
</dbReference>
<comment type="caution">
    <text evidence="7">The sequence shown here is derived from an EMBL/GenBank/DDBJ whole genome shotgun (WGS) entry which is preliminary data.</text>
</comment>
<dbReference type="InterPro" id="IPR020568">
    <property type="entry name" value="Ribosomal_Su5_D2-typ_SF"/>
</dbReference>
<dbReference type="InterPro" id="IPR014790">
    <property type="entry name" value="MutL_C"/>
</dbReference>
<dbReference type="Pfam" id="PF08676">
    <property type="entry name" value="MutL_C"/>
    <property type="match status" value="1"/>
</dbReference>
<evidence type="ECO:0000256" key="1">
    <source>
        <dbReference type="ARBA" id="ARBA00006082"/>
    </source>
</evidence>
<gene>
    <name evidence="4 7" type="primary">mutL</name>
    <name evidence="7" type="ORF">SPSYN_02418</name>
</gene>
<feature type="domain" description="DNA mismatch repair protein S5" evidence="6">
    <location>
        <begin position="209"/>
        <end position="327"/>
    </location>
</feature>
<dbReference type="InterPro" id="IPR013507">
    <property type="entry name" value="DNA_mismatch_S5_2-like"/>
</dbReference>
<evidence type="ECO:0000256" key="3">
    <source>
        <dbReference type="ARBA" id="ARBA00023204"/>
    </source>
</evidence>
<dbReference type="InterPro" id="IPR042121">
    <property type="entry name" value="MutL_C_regsub"/>
</dbReference>
<dbReference type="GO" id="GO:0140664">
    <property type="term" value="F:ATP-dependent DNA damage sensor activity"/>
    <property type="evidence" value="ECO:0007669"/>
    <property type="project" value="InterPro"/>
</dbReference>
<dbReference type="RefSeq" id="WP_161822698.1">
    <property type="nucleotide sequence ID" value="NZ_LSRS01000005.1"/>
</dbReference>
<dbReference type="InterPro" id="IPR014721">
    <property type="entry name" value="Ribsml_uS5_D2-typ_fold_subgr"/>
</dbReference>
<comment type="function">
    <text evidence="4">This protein is involved in the repair of mismatches in DNA. It is required for dam-dependent methyl-directed DNA mismatch repair. May act as a 'molecular matchmaker', a protein that promotes the formation of a stable complex between two or more DNA-binding proteins in an ATP-dependent manner without itself being part of a final effector complex.</text>
</comment>
<reference evidence="7" key="1">
    <citation type="submission" date="2016-02" db="EMBL/GenBank/DDBJ databases">
        <title>Draft Genome Sequence of Sporotomaculum syntrophicum Strain FB, a Syntrophic Benzoate Degrader.</title>
        <authorList>
            <person name="Nobu M.K."/>
            <person name="Narihiro T."/>
            <person name="Qiu Y.-L."/>
            <person name="Ohashi A."/>
            <person name="Liu W.-T."/>
            <person name="Yuji S."/>
        </authorList>
    </citation>
    <scope>NUCLEOTIDE SEQUENCE</scope>
    <source>
        <strain evidence="7">FB</strain>
    </source>
</reference>
<dbReference type="InterPro" id="IPR002099">
    <property type="entry name" value="MutL/Mlh/PMS"/>
</dbReference>
<keyword evidence="8" id="KW-1185">Reference proteome</keyword>
<keyword evidence="2 4" id="KW-0227">DNA damage</keyword>
<evidence type="ECO:0000313" key="7">
    <source>
        <dbReference type="EMBL" id="KAF1084640.1"/>
    </source>
</evidence>
<dbReference type="GO" id="GO:0030983">
    <property type="term" value="F:mismatched DNA binding"/>
    <property type="evidence" value="ECO:0007669"/>
    <property type="project" value="InterPro"/>
</dbReference>
<dbReference type="InterPro" id="IPR036890">
    <property type="entry name" value="HATPase_C_sf"/>
</dbReference>
<evidence type="ECO:0000259" key="5">
    <source>
        <dbReference type="SMART" id="SM00853"/>
    </source>
</evidence>
<keyword evidence="3 4" id="KW-0234">DNA repair</keyword>